<dbReference type="eggNOG" id="ENOG50309KP">
    <property type="taxonomic scope" value="Bacteria"/>
</dbReference>
<dbReference type="Proteomes" id="UP000024329">
    <property type="component" value="Unassembled WGS sequence"/>
</dbReference>
<protein>
    <recommendedName>
        <fullName evidence="4">Isoquinoline 1-oxidoreductase subunit</fullName>
    </recommendedName>
</protein>
<dbReference type="InterPro" id="IPR036280">
    <property type="entry name" value="Multihaem_cyt_sf"/>
</dbReference>
<proteinExistence type="predicted"/>
<organism evidence="2 3">
    <name type="scientific">Novosphingobium resinovorum</name>
    <dbReference type="NCBI Taxonomy" id="158500"/>
    <lineage>
        <taxon>Bacteria</taxon>
        <taxon>Pseudomonadati</taxon>
        <taxon>Pseudomonadota</taxon>
        <taxon>Alphaproteobacteria</taxon>
        <taxon>Sphingomonadales</taxon>
        <taxon>Sphingomonadaceae</taxon>
        <taxon>Novosphingobium</taxon>
    </lineage>
</organism>
<gene>
    <name evidence="2" type="ORF">BV97_02497</name>
</gene>
<sequence>MRWRRSSGLSRHRRFGCLPILALTLAAIVLVSAIVLRPQPLPQAQSLPASHPRIEIAHLRPVAAFASIADPQARSLALFEEAGRVIQHPRCMNCHPRTDRPTQTDAMRPHTPWVARGPDGGGEPTLRCSTCHHDENFEPSGVPGNPKWKLAPIGMAWQGKTLGEICRQILDPARAHMGREELLHHLAEDELVGWAWHPGGERTPAPGTQAEFAALIKAWLDTGAKCPA</sequence>
<feature type="region of interest" description="Disordered" evidence="1">
    <location>
        <begin position="93"/>
        <end position="122"/>
    </location>
</feature>
<dbReference type="AlphaFoldDB" id="A0A031JY60"/>
<name>A0A031JY60_9SPHN</name>
<reference evidence="2 3" key="1">
    <citation type="submission" date="2014-03" db="EMBL/GenBank/DDBJ databases">
        <title>Whole genome sequence of Novosphingobium resinovorum KF1.</title>
        <authorList>
            <person name="Gan H.M."/>
            <person name="Gan H.Y."/>
            <person name="Chew T.H."/>
            <person name="Savka M.A."/>
        </authorList>
    </citation>
    <scope>NUCLEOTIDE SEQUENCE [LARGE SCALE GENOMIC DNA]</scope>
    <source>
        <strain evidence="2 3">KF1</strain>
    </source>
</reference>
<evidence type="ECO:0000313" key="3">
    <source>
        <dbReference type="Proteomes" id="UP000024329"/>
    </source>
</evidence>
<evidence type="ECO:0008006" key="4">
    <source>
        <dbReference type="Google" id="ProtNLM"/>
    </source>
</evidence>
<evidence type="ECO:0000313" key="2">
    <source>
        <dbReference type="EMBL" id="EZP81839.1"/>
    </source>
</evidence>
<dbReference type="EMBL" id="JFYZ01000011">
    <property type="protein sequence ID" value="EZP81839.1"/>
    <property type="molecule type" value="Genomic_DNA"/>
</dbReference>
<dbReference type="SUPFAM" id="SSF48695">
    <property type="entry name" value="Multiheme cytochromes"/>
    <property type="match status" value="1"/>
</dbReference>
<comment type="caution">
    <text evidence="2">The sequence shown here is derived from an EMBL/GenBank/DDBJ whole genome shotgun (WGS) entry which is preliminary data.</text>
</comment>
<evidence type="ECO:0000256" key="1">
    <source>
        <dbReference type="SAM" id="MobiDB-lite"/>
    </source>
</evidence>
<accession>A0A031JY60</accession>
<dbReference type="PATRIC" id="fig|158500.4.peg.2550"/>